<dbReference type="Gene3D" id="3.20.20.70">
    <property type="entry name" value="Aldolase class I"/>
    <property type="match status" value="1"/>
</dbReference>
<dbReference type="Proteomes" id="UP000316360">
    <property type="component" value="Unassembled WGS sequence"/>
</dbReference>
<dbReference type="GO" id="GO:0008270">
    <property type="term" value="F:zinc ion binding"/>
    <property type="evidence" value="ECO:0007669"/>
    <property type="project" value="InterPro"/>
</dbReference>
<dbReference type="SUPFAM" id="SSF51569">
    <property type="entry name" value="Aldolase"/>
    <property type="match status" value="1"/>
</dbReference>
<accession>A0A523S5W7</accession>
<organism evidence="1 2">
    <name type="scientific">Aerophobetes bacterium</name>
    <dbReference type="NCBI Taxonomy" id="2030807"/>
    <lineage>
        <taxon>Bacteria</taxon>
        <taxon>Candidatus Aerophobota</taxon>
    </lineage>
</organism>
<reference evidence="1 2" key="1">
    <citation type="submission" date="2019-03" db="EMBL/GenBank/DDBJ databases">
        <title>Metabolic potential of uncultured bacteria and archaea associated with petroleum seepage in deep-sea sediments.</title>
        <authorList>
            <person name="Dong X."/>
            <person name="Hubert C."/>
        </authorList>
    </citation>
    <scope>NUCLEOTIDE SEQUENCE [LARGE SCALE GENOMIC DNA]</scope>
    <source>
        <strain evidence="1">E44_bin7</strain>
    </source>
</reference>
<feature type="non-terminal residue" evidence="1">
    <location>
        <position position="50"/>
    </location>
</feature>
<dbReference type="InterPro" id="IPR000771">
    <property type="entry name" value="FBA_II"/>
</dbReference>
<comment type="caution">
    <text evidence="1">The sequence shown here is derived from an EMBL/GenBank/DDBJ whole genome shotgun (WGS) entry which is preliminary data.</text>
</comment>
<protein>
    <submittedName>
        <fullName evidence="1">Tagatose-bisphosphate aldolase subunit KbaY</fullName>
    </submittedName>
</protein>
<name>A0A523S5W7_UNCAE</name>
<evidence type="ECO:0000313" key="2">
    <source>
        <dbReference type="Proteomes" id="UP000316360"/>
    </source>
</evidence>
<dbReference type="InterPro" id="IPR013785">
    <property type="entry name" value="Aldolase_TIM"/>
</dbReference>
<gene>
    <name evidence="1" type="primary">kbaY</name>
    <name evidence="1" type="synonym">agaY</name>
    <name evidence="1" type="ORF">E3J84_00370</name>
</gene>
<dbReference type="EMBL" id="SOKJ01000020">
    <property type="protein sequence ID" value="TET13199.1"/>
    <property type="molecule type" value="Genomic_DNA"/>
</dbReference>
<dbReference type="GO" id="GO:0005975">
    <property type="term" value="P:carbohydrate metabolic process"/>
    <property type="evidence" value="ECO:0007669"/>
    <property type="project" value="InterPro"/>
</dbReference>
<dbReference type="AlphaFoldDB" id="A0A523S5W7"/>
<proteinExistence type="predicted"/>
<dbReference type="GO" id="GO:0016832">
    <property type="term" value="F:aldehyde-lyase activity"/>
    <property type="evidence" value="ECO:0007669"/>
    <property type="project" value="InterPro"/>
</dbReference>
<sequence>MNLKELLKKADEGKYAIPAFNYSDIWDLLAIIEAAEEERSPVIISSNPLV</sequence>
<evidence type="ECO:0000313" key="1">
    <source>
        <dbReference type="EMBL" id="TET13199.1"/>
    </source>
</evidence>
<dbReference type="Pfam" id="PF01116">
    <property type="entry name" value="F_bP_aldolase"/>
    <property type="match status" value="1"/>
</dbReference>